<sequence>MQFRCVLRGENLYRKIVGWVQYMNGVARAILGNAIVLVFPLRLANTAGWPNVMLVFSVAFCVCCFYCFCNCTINTIRPFLLDNCVEERQEAAAAVNKNRPLARAAG</sequence>
<feature type="transmembrane region" description="Helical" evidence="1">
    <location>
        <begin position="47"/>
        <end position="69"/>
    </location>
</feature>
<evidence type="ECO:0000256" key="1">
    <source>
        <dbReference type="SAM" id="Phobius"/>
    </source>
</evidence>
<keyword evidence="3" id="KW-1185">Reference proteome</keyword>
<dbReference type="AlphaFoldDB" id="A0ABD0KR65"/>
<organism evidence="2 3">
    <name type="scientific">Batillaria attramentaria</name>
    <dbReference type="NCBI Taxonomy" id="370345"/>
    <lineage>
        <taxon>Eukaryota</taxon>
        <taxon>Metazoa</taxon>
        <taxon>Spiralia</taxon>
        <taxon>Lophotrochozoa</taxon>
        <taxon>Mollusca</taxon>
        <taxon>Gastropoda</taxon>
        <taxon>Caenogastropoda</taxon>
        <taxon>Sorbeoconcha</taxon>
        <taxon>Cerithioidea</taxon>
        <taxon>Batillariidae</taxon>
        <taxon>Batillaria</taxon>
    </lineage>
</organism>
<name>A0ABD0KR65_9CAEN</name>
<reference evidence="2 3" key="1">
    <citation type="journal article" date="2023" name="Sci. Data">
        <title>Genome assembly of the Korean intertidal mud-creeper Batillaria attramentaria.</title>
        <authorList>
            <person name="Patra A.K."/>
            <person name="Ho P.T."/>
            <person name="Jun S."/>
            <person name="Lee S.J."/>
            <person name="Kim Y."/>
            <person name="Won Y.J."/>
        </authorList>
    </citation>
    <scope>NUCLEOTIDE SEQUENCE [LARGE SCALE GENOMIC DNA]</scope>
    <source>
        <strain evidence="2">Wonlab-2016</strain>
    </source>
</reference>
<keyword evidence="1" id="KW-0812">Transmembrane</keyword>
<dbReference type="Proteomes" id="UP001519460">
    <property type="component" value="Unassembled WGS sequence"/>
</dbReference>
<keyword evidence="1" id="KW-1133">Transmembrane helix</keyword>
<feature type="transmembrane region" description="Helical" evidence="1">
    <location>
        <begin position="21"/>
        <end position="41"/>
    </location>
</feature>
<protein>
    <recommendedName>
        <fullName evidence="4">Solute carrier family 40 protein</fullName>
    </recommendedName>
</protein>
<evidence type="ECO:0008006" key="4">
    <source>
        <dbReference type="Google" id="ProtNLM"/>
    </source>
</evidence>
<keyword evidence="1" id="KW-0472">Membrane</keyword>
<proteinExistence type="predicted"/>
<evidence type="ECO:0000313" key="2">
    <source>
        <dbReference type="EMBL" id="KAK7489765.1"/>
    </source>
</evidence>
<accession>A0ABD0KR65</accession>
<evidence type="ECO:0000313" key="3">
    <source>
        <dbReference type="Proteomes" id="UP001519460"/>
    </source>
</evidence>
<comment type="caution">
    <text evidence="2">The sequence shown here is derived from an EMBL/GenBank/DDBJ whole genome shotgun (WGS) entry which is preliminary data.</text>
</comment>
<dbReference type="EMBL" id="JACVVK020000134">
    <property type="protein sequence ID" value="KAK7489765.1"/>
    <property type="molecule type" value="Genomic_DNA"/>
</dbReference>
<gene>
    <name evidence="2" type="ORF">BaRGS_00018947</name>
</gene>